<evidence type="ECO:0000313" key="2">
    <source>
        <dbReference type="Proteomes" id="UP000003490"/>
    </source>
</evidence>
<organism evidence="1 2">
    <name type="scientific">[Clostridium] leptum DSM 753</name>
    <dbReference type="NCBI Taxonomy" id="428125"/>
    <lineage>
        <taxon>Bacteria</taxon>
        <taxon>Bacillati</taxon>
        <taxon>Bacillota</taxon>
        <taxon>Clostridia</taxon>
        <taxon>Eubacteriales</taxon>
        <taxon>Oscillospiraceae</taxon>
        <taxon>Oscillospiraceae incertae sedis</taxon>
    </lineage>
</organism>
<dbReference type="EMBL" id="ABCB02000018">
    <property type="protein sequence ID" value="EDO61568.1"/>
    <property type="molecule type" value="Genomic_DNA"/>
</dbReference>
<evidence type="ECO:0000313" key="1">
    <source>
        <dbReference type="EMBL" id="EDO61568.1"/>
    </source>
</evidence>
<dbReference type="HOGENOM" id="CLU_3060193_0_0_9"/>
<dbReference type="Proteomes" id="UP000003490">
    <property type="component" value="Unassembled WGS sequence"/>
</dbReference>
<reference evidence="1 2" key="1">
    <citation type="submission" date="2007-08" db="EMBL/GenBank/DDBJ databases">
        <title>Draft genome sequence of Clostridium leptum (DSM 753).</title>
        <authorList>
            <person name="Sudarsanam P."/>
            <person name="Ley R."/>
            <person name="Guruge J."/>
            <person name="Turnbaugh P.J."/>
            <person name="Mahowald M."/>
            <person name="Liep D."/>
            <person name="Gordon J."/>
        </authorList>
    </citation>
    <scope>NUCLEOTIDE SEQUENCE [LARGE SCALE GENOMIC DNA]</scope>
    <source>
        <strain evidence="1 2">DSM 753</strain>
    </source>
</reference>
<comment type="caution">
    <text evidence="1">The sequence shown here is derived from an EMBL/GenBank/DDBJ whole genome shotgun (WGS) entry which is preliminary data.</text>
</comment>
<dbReference type="AlphaFoldDB" id="A7VTS1"/>
<proteinExistence type="predicted"/>
<protein>
    <submittedName>
        <fullName evidence="1">Uncharacterized protein</fullName>
    </submittedName>
</protein>
<gene>
    <name evidence="1" type="ORF">CLOLEP_01965</name>
</gene>
<sequence>MIIIPIFSHFLNGAPVLLFIKFWLTEALPFLYSDFTLSMDISLIFRFLSCPED</sequence>
<reference evidence="1 2" key="2">
    <citation type="submission" date="2007-08" db="EMBL/GenBank/DDBJ databases">
        <authorList>
            <person name="Fulton L."/>
            <person name="Clifton S."/>
            <person name="Fulton B."/>
            <person name="Xu J."/>
            <person name="Minx P."/>
            <person name="Pepin K.H."/>
            <person name="Johnson M."/>
            <person name="Thiruvilangam P."/>
            <person name="Bhonagiri V."/>
            <person name="Nash W.E."/>
            <person name="Wang C."/>
            <person name="Mardis E.R."/>
            <person name="Wilson R.K."/>
        </authorList>
    </citation>
    <scope>NUCLEOTIDE SEQUENCE [LARGE SCALE GENOMIC DNA]</scope>
    <source>
        <strain evidence="1 2">DSM 753</strain>
    </source>
</reference>
<name>A7VTS1_9FIRM</name>
<accession>A7VTS1</accession>